<dbReference type="RefSeq" id="WP_074238339.1">
    <property type="nucleotide sequence ID" value="NZ_FSRA01000001.1"/>
</dbReference>
<keyword evidence="3" id="KW-1185">Reference proteome</keyword>
<reference evidence="2 3" key="1">
    <citation type="submission" date="2016-11" db="EMBL/GenBank/DDBJ databases">
        <authorList>
            <person name="Jaros S."/>
            <person name="Januszkiewicz K."/>
            <person name="Wedrychowicz H."/>
        </authorList>
    </citation>
    <scope>NUCLEOTIDE SEQUENCE [LARGE SCALE GENOMIC DNA]</scope>
    <source>
        <strain evidence="2 3">DSM 24787</strain>
    </source>
</reference>
<gene>
    <name evidence="2" type="ORF">SAMN04488055_1178</name>
</gene>
<dbReference type="EMBL" id="FSRA01000001">
    <property type="protein sequence ID" value="SIN75875.1"/>
    <property type="molecule type" value="Genomic_DNA"/>
</dbReference>
<feature type="transmembrane region" description="Helical" evidence="1">
    <location>
        <begin position="181"/>
        <end position="198"/>
    </location>
</feature>
<organism evidence="2 3">
    <name type="scientific">Chitinophaga niabensis</name>
    <dbReference type="NCBI Taxonomy" id="536979"/>
    <lineage>
        <taxon>Bacteria</taxon>
        <taxon>Pseudomonadati</taxon>
        <taxon>Bacteroidota</taxon>
        <taxon>Chitinophagia</taxon>
        <taxon>Chitinophagales</taxon>
        <taxon>Chitinophagaceae</taxon>
        <taxon>Chitinophaga</taxon>
    </lineage>
</organism>
<name>A0A1N6DYN2_9BACT</name>
<dbReference type="OrthoDB" id="102112at2"/>
<evidence type="ECO:0000313" key="2">
    <source>
        <dbReference type="EMBL" id="SIN75875.1"/>
    </source>
</evidence>
<sequence length="466" mass="53744">MDTITVARPVQQNNIRPLHTEVWKGYEKVAFRIFFVFFFIMTVPLTPAYYAQWFNLPWGNLHIRDLGGLAGFGPNYISINSESGIFGLASYVNWGIAFLIGIAGGIIWTLIDRRATNYRVLYYFISVAVAYAMLTRLNGLTFSKVFPTQMPELALTQLNTNYGDIVAQKHYWIQLSFVPKYEVLLGLAELLIMGLLFFRGTRALGAALALSMIGNIAITNHVYDGGIHLAASFYALGGIFVLWRYLPGIWNLLVKEKDTTPRIYHFPFEKKWQQWIRYGLKTFAFLIFFVLSAYLHWQNYKYDSYKVPHQAGLPGVRGLYNVTEFKLNGQPLPYSPLDSVRWQDVTFEKWSTISFTVFNTFLIHGEAGRGKQFRDVDRTYESAGTGGGRQHYNYNIDTVNNILHLQNKNKNYSDRELVLHYERPTDTRVILSGINQYKDSIYVVLDKKEKQYALYAGREQPFIYLP</sequence>
<feature type="transmembrane region" description="Helical" evidence="1">
    <location>
        <begin position="91"/>
        <end position="111"/>
    </location>
</feature>
<accession>A0A1N6DYN2</accession>
<proteinExistence type="predicted"/>
<evidence type="ECO:0008006" key="4">
    <source>
        <dbReference type="Google" id="ProtNLM"/>
    </source>
</evidence>
<feature type="transmembrane region" description="Helical" evidence="1">
    <location>
        <begin position="29"/>
        <end position="50"/>
    </location>
</feature>
<protein>
    <recommendedName>
        <fullName evidence="4">DoxX protein</fullName>
    </recommendedName>
</protein>
<feature type="transmembrane region" description="Helical" evidence="1">
    <location>
        <begin position="205"/>
        <end position="223"/>
    </location>
</feature>
<evidence type="ECO:0000256" key="1">
    <source>
        <dbReference type="SAM" id="Phobius"/>
    </source>
</evidence>
<dbReference type="AlphaFoldDB" id="A0A1N6DYN2"/>
<dbReference type="Proteomes" id="UP000185003">
    <property type="component" value="Unassembled WGS sequence"/>
</dbReference>
<keyword evidence="1" id="KW-0812">Transmembrane</keyword>
<keyword evidence="1" id="KW-1133">Transmembrane helix</keyword>
<feature type="transmembrane region" description="Helical" evidence="1">
    <location>
        <begin position="229"/>
        <end position="254"/>
    </location>
</feature>
<keyword evidence="1" id="KW-0472">Membrane</keyword>
<feature type="transmembrane region" description="Helical" evidence="1">
    <location>
        <begin position="275"/>
        <end position="297"/>
    </location>
</feature>
<feature type="transmembrane region" description="Helical" evidence="1">
    <location>
        <begin position="120"/>
        <end position="137"/>
    </location>
</feature>
<evidence type="ECO:0000313" key="3">
    <source>
        <dbReference type="Proteomes" id="UP000185003"/>
    </source>
</evidence>
<dbReference type="STRING" id="536979.SAMN04488055_1178"/>